<accession>A0ABV7TQY8</accession>
<proteinExistence type="predicted"/>
<reference evidence="2" key="1">
    <citation type="journal article" date="2019" name="Int. J. Syst. Evol. Microbiol.">
        <title>The Global Catalogue of Microorganisms (GCM) 10K type strain sequencing project: providing services to taxonomists for standard genome sequencing and annotation.</title>
        <authorList>
            <consortium name="The Broad Institute Genomics Platform"/>
            <consortium name="The Broad Institute Genome Sequencing Center for Infectious Disease"/>
            <person name="Wu L."/>
            <person name="Ma J."/>
        </authorList>
    </citation>
    <scope>NUCLEOTIDE SEQUENCE [LARGE SCALE GENOMIC DNA]</scope>
    <source>
        <strain evidence="2">KCTC 42195</strain>
    </source>
</reference>
<evidence type="ECO:0000313" key="1">
    <source>
        <dbReference type="EMBL" id="MFC3624783.1"/>
    </source>
</evidence>
<protein>
    <submittedName>
        <fullName evidence="1">Thioesterase family protein</fullName>
    </submittedName>
</protein>
<dbReference type="PANTHER" id="PTHR31793">
    <property type="entry name" value="4-HYDROXYBENZOYL-COA THIOESTERASE FAMILY MEMBER"/>
    <property type="match status" value="1"/>
</dbReference>
<dbReference type="CDD" id="cd00586">
    <property type="entry name" value="4HBT"/>
    <property type="match status" value="1"/>
</dbReference>
<dbReference type="Proteomes" id="UP001595636">
    <property type="component" value="Unassembled WGS sequence"/>
</dbReference>
<dbReference type="Gene3D" id="3.10.129.10">
    <property type="entry name" value="Hotdog Thioesterase"/>
    <property type="match status" value="1"/>
</dbReference>
<gene>
    <name evidence="1" type="ORF">ACFOKJ_01300</name>
</gene>
<dbReference type="InterPro" id="IPR050563">
    <property type="entry name" value="4-hydroxybenzoyl-CoA_TE"/>
</dbReference>
<sequence>MTALCLYRDSVRSDWVDYNGHMRDAYYLLAFSLASDALIERIGLDEAERQRSQRSVYTLEVHLNYLRELKLGEPLRVEAQLLGHDSKRLHVYFSLYRGDDAEPAAVSEQMLMHIDTGIARCAPFSPAVLAQVQQLAVSSAGPWPAYAGRVIALPGTRQGGAA</sequence>
<dbReference type="Pfam" id="PF13279">
    <property type="entry name" value="4HBT_2"/>
    <property type="match status" value="1"/>
</dbReference>
<evidence type="ECO:0000313" key="2">
    <source>
        <dbReference type="Proteomes" id="UP001595636"/>
    </source>
</evidence>
<dbReference type="SUPFAM" id="SSF54637">
    <property type="entry name" value="Thioesterase/thiol ester dehydrase-isomerase"/>
    <property type="match status" value="1"/>
</dbReference>
<dbReference type="InterPro" id="IPR029069">
    <property type="entry name" value="HotDog_dom_sf"/>
</dbReference>
<name>A0ABV7TQY8_9NEIS</name>
<dbReference type="RefSeq" id="WP_390276174.1">
    <property type="nucleotide sequence ID" value="NZ_JBHRYH010000002.1"/>
</dbReference>
<comment type="caution">
    <text evidence="1">The sequence shown here is derived from an EMBL/GenBank/DDBJ whole genome shotgun (WGS) entry which is preliminary data.</text>
</comment>
<organism evidence="1 2">
    <name type="scientific">Vogesella amnigena</name>
    <dbReference type="NCBI Taxonomy" id="1507449"/>
    <lineage>
        <taxon>Bacteria</taxon>
        <taxon>Pseudomonadati</taxon>
        <taxon>Pseudomonadota</taxon>
        <taxon>Betaproteobacteria</taxon>
        <taxon>Neisseriales</taxon>
        <taxon>Chromobacteriaceae</taxon>
        <taxon>Vogesella</taxon>
    </lineage>
</organism>
<dbReference type="PANTHER" id="PTHR31793:SF2">
    <property type="entry name" value="BLR1345 PROTEIN"/>
    <property type="match status" value="1"/>
</dbReference>
<keyword evidence="2" id="KW-1185">Reference proteome</keyword>
<dbReference type="EMBL" id="JBHRYH010000002">
    <property type="protein sequence ID" value="MFC3624783.1"/>
    <property type="molecule type" value="Genomic_DNA"/>
</dbReference>